<protein>
    <submittedName>
        <fullName evidence="1">Uncharacterized protein</fullName>
    </submittedName>
</protein>
<reference evidence="1 2" key="1">
    <citation type="submission" date="2024-04" db="EMBL/GenBank/DDBJ databases">
        <title>Phyllosticta paracitricarpa is synonymous to the EU quarantine fungus P. citricarpa based on phylogenomic analyses.</title>
        <authorList>
            <consortium name="Lawrence Berkeley National Laboratory"/>
            <person name="Van ingen-buijs V.A."/>
            <person name="Van westerhoven A.C."/>
            <person name="Haridas S."/>
            <person name="Skiadas P."/>
            <person name="Martin F."/>
            <person name="Groenewald J.Z."/>
            <person name="Crous P.W."/>
            <person name="Seidl M.F."/>
        </authorList>
    </citation>
    <scope>NUCLEOTIDE SEQUENCE [LARGE SCALE GENOMIC DNA]</scope>
    <source>
        <strain evidence="1 2">CPC 17464</strain>
    </source>
</reference>
<dbReference type="GeneID" id="92035521"/>
<keyword evidence="2" id="KW-1185">Reference proteome</keyword>
<dbReference type="Proteomes" id="UP001360953">
    <property type="component" value="Unassembled WGS sequence"/>
</dbReference>
<proteinExistence type="predicted"/>
<name>A0ABR1L8H5_9PEZI</name>
<gene>
    <name evidence="1" type="ORF">J3D65DRAFT_661891</name>
</gene>
<sequence length="421" mass="47790">MAERTDTDDVYDVYPIPPLPHYLPSESEIYGPGMKFVTAVEAGWAISDHGNADELNLDEMTRDTAAYLHYSRYNSIPPSSVKATARPGLSQLSREFEWHEARCNSIAKRLQDEVWSLPAEGTTIEDWPFLPKFVLAVVTWSNGVAFLGDLRREYAALGLKPATESVPAMMARHDHQTRIKQRFEHYKQQAMETLSKSTEDLKKSGGAAGPNFHLRTAREKLSLKRELKRIWDCLKTVEDEQLGDSSGVDEEILEVSQRRMVVSYNQVTPPGKMEFWTQFFDPEFAASIYWAVHPTVAIERNFSDEGIGALLVQTFCVACDQIWCLYVEPHLANDKARRTLQSGSEVNISRHQNPINPDEIYCSIKEVATRYFDDPKALKPSIEAVIVAQVTPRYSATKKRSRCTFPPPDFPLAMVKKRKVD</sequence>
<evidence type="ECO:0000313" key="1">
    <source>
        <dbReference type="EMBL" id="KAK7531532.1"/>
    </source>
</evidence>
<dbReference type="RefSeq" id="XP_066651356.1">
    <property type="nucleotide sequence ID" value="XM_066802615.1"/>
</dbReference>
<accession>A0ABR1L8H5</accession>
<comment type="caution">
    <text evidence="1">The sequence shown here is derived from an EMBL/GenBank/DDBJ whole genome shotgun (WGS) entry which is preliminary data.</text>
</comment>
<dbReference type="EMBL" id="JBBPEH010000012">
    <property type="protein sequence ID" value="KAK7531532.1"/>
    <property type="molecule type" value="Genomic_DNA"/>
</dbReference>
<organism evidence="1 2">
    <name type="scientific">Phyllosticta citribraziliensis</name>
    <dbReference type="NCBI Taxonomy" id="989973"/>
    <lineage>
        <taxon>Eukaryota</taxon>
        <taxon>Fungi</taxon>
        <taxon>Dikarya</taxon>
        <taxon>Ascomycota</taxon>
        <taxon>Pezizomycotina</taxon>
        <taxon>Dothideomycetes</taxon>
        <taxon>Dothideomycetes incertae sedis</taxon>
        <taxon>Botryosphaeriales</taxon>
        <taxon>Phyllostictaceae</taxon>
        <taxon>Phyllosticta</taxon>
    </lineage>
</organism>
<evidence type="ECO:0000313" key="2">
    <source>
        <dbReference type="Proteomes" id="UP001360953"/>
    </source>
</evidence>